<proteinExistence type="predicted"/>
<evidence type="ECO:0000313" key="2">
    <source>
        <dbReference type="Proteomes" id="UP001501047"/>
    </source>
</evidence>
<dbReference type="SUPFAM" id="SSF102588">
    <property type="entry name" value="LmbE-like"/>
    <property type="match status" value="1"/>
</dbReference>
<comment type="caution">
    <text evidence="1">The sequence shown here is derived from an EMBL/GenBank/DDBJ whole genome shotgun (WGS) entry which is preliminary data.</text>
</comment>
<reference evidence="1 2" key="1">
    <citation type="journal article" date="2019" name="Int. J. Syst. Evol. Microbiol.">
        <title>The Global Catalogue of Microorganisms (GCM) 10K type strain sequencing project: providing services to taxonomists for standard genome sequencing and annotation.</title>
        <authorList>
            <consortium name="The Broad Institute Genomics Platform"/>
            <consortium name="The Broad Institute Genome Sequencing Center for Infectious Disease"/>
            <person name="Wu L."/>
            <person name="Ma J."/>
        </authorList>
    </citation>
    <scope>NUCLEOTIDE SEQUENCE [LARGE SCALE GENOMIC DNA]</scope>
    <source>
        <strain evidence="1 2">JCM 1417</strain>
    </source>
</reference>
<organism evidence="1 2">
    <name type="scientific">Clostridium subterminale</name>
    <dbReference type="NCBI Taxonomy" id="1550"/>
    <lineage>
        <taxon>Bacteria</taxon>
        <taxon>Bacillati</taxon>
        <taxon>Bacillota</taxon>
        <taxon>Clostridia</taxon>
        <taxon>Eubacteriales</taxon>
        <taxon>Clostridiaceae</taxon>
        <taxon>Clostridium</taxon>
    </lineage>
</organism>
<dbReference type="Gene3D" id="3.40.50.10320">
    <property type="entry name" value="LmbE-like"/>
    <property type="match status" value="1"/>
</dbReference>
<evidence type="ECO:0000313" key="1">
    <source>
        <dbReference type="EMBL" id="GAA0772404.1"/>
    </source>
</evidence>
<protein>
    <recommendedName>
        <fullName evidence="3">PIG-L family deacetylase</fullName>
    </recommendedName>
</protein>
<dbReference type="EMBL" id="BAAACI010000006">
    <property type="protein sequence ID" value="GAA0772404.1"/>
    <property type="molecule type" value="Genomic_DNA"/>
</dbReference>
<evidence type="ECO:0008006" key="3">
    <source>
        <dbReference type="Google" id="ProtNLM"/>
    </source>
</evidence>
<accession>A0ABN1KNW6</accession>
<name>A0ABN1KNW6_CLOSU</name>
<dbReference type="RefSeq" id="WP_343825778.1">
    <property type="nucleotide sequence ID" value="NZ_BAAACI010000006.1"/>
</dbReference>
<dbReference type="InterPro" id="IPR003737">
    <property type="entry name" value="GlcNAc_PI_deacetylase-related"/>
</dbReference>
<dbReference type="Pfam" id="PF02585">
    <property type="entry name" value="PIG-L"/>
    <property type="match status" value="1"/>
</dbReference>
<dbReference type="Proteomes" id="UP001501047">
    <property type="component" value="Unassembled WGS sequence"/>
</dbReference>
<sequence>MSKLIISPHLDDAALSVGGLLLNDIDKNNKVLTIFNTAWTALDNIYDYNKITELNLREELEVMKGLNCKHKFLNLPEALLRGYETWNDSIDMEKDTCIINKLTKIIADEVDGFSSIYFPLAIGEHVDHLLLFNVAMKLINSEKNIFNSVEVFFYEDLPYCTYEPITSRIEKVKKLINIEPYESCISNVIEEKCKLIYTYKSQITENDVIRVRSYSQKENNENMYYETAWKLLKSKIN</sequence>
<gene>
    <name evidence="1" type="ORF">GCM10008908_18590</name>
</gene>
<keyword evidence="2" id="KW-1185">Reference proteome</keyword>
<dbReference type="InterPro" id="IPR024078">
    <property type="entry name" value="LmbE-like_dom_sf"/>
</dbReference>